<dbReference type="InterPro" id="IPR011249">
    <property type="entry name" value="Metalloenz_LuxS/M16"/>
</dbReference>
<keyword evidence="6" id="KW-0482">Metalloprotease</keyword>
<feature type="domain" description="Coenzyme PQQ synthesis protein F-like C-terminal lobe" evidence="10">
    <location>
        <begin position="577"/>
        <end position="674"/>
    </location>
</feature>
<dbReference type="InterPro" id="IPR011765">
    <property type="entry name" value="Pept_M16_N"/>
</dbReference>
<dbReference type="GO" id="GO:0004222">
    <property type="term" value="F:metalloendopeptidase activity"/>
    <property type="evidence" value="ECO:0007669"/>
    <property type="project" value="TreeGrafter"/>
</dbReference>
<dbReference type="STRING" id="670386.D3BGX1"/>
<dbReference type="GeneID" id="31363254"/>
<evidence type="ECO:0000256" key="3">
    <source>
        <dbReference type="ARBA" id="ARBA00022723"/>
    </source>
</evidence>
<keyword evidence="2" id="KW-0645">Protease</keyword>
<accession>D3BGX1</accession>
<evidence type="ECO:0000313" key="11">
    <source>
        <dbReference type="EMBL" id="EFA79355.1"/>
    </source>
</evidence>
<proteinExistence type="inferred from homology"/>
<keyword evidence="12" id="KW-1185">Reference proteome</keyword>
<dbReference type="Pfam" id="PF22456">
    <property type="entry name" value="PqqF-like_C_4"/>
    <property type="match status" value="1"/>
</dbReference>
<dbReference type="InterPro" id="IPR054734">
    <property type="entry name" value="PqqF-like_C_4"/>
</dbReference>
<keyword evidence="3" id="KW-0479">Metal-binding</keyword>
<evidence type="ECO:0000256" key="1">
    <source>
        <dbReference type="ARBA" id="ARBA00007261"/>
    </source>
</evidence>
<comment type="similarity">
    <text evidence="1">Belongs to the peptidase M16 family.</text>
</comment>
<organism evidence="11 12">
    <name type="scientific">Heterostelium pallidum (strain ATCC 26659 / Pp 5 / PN500)</name>
    <name type="common">Cellular slime mold</name>
    <name type="synonym">Polysphondylium pallidum</name>
    <dbReference type="NCBI Taxonomy" id="670386"/>
    <lineage>
        <taxon>Eukaryota</taxon>
        <taxon>Amoebozoa</taxon>
        <taxon>Evosea</taxon>
        <taxon>Eumycetozoa</taxon>
        <taxon>Dictyostelia</taxon>
        <taxon>Acytosteliales</taxon>
        <taxon>Acytosteliaceae</taxon>
        <taxon>Heterostelium</taxon>
    </lineage>
</organism>
<dbReference type="InParanoid" id="D3BGX1"/>
<dbReference type="InterPro" id="IPR050626">
    <property type="entry name" value="Peptidase_M16"/>
</dbReference>
<dbReference type="EMBL" id="ADBJ01000035">
    <property type="protein sequence ID" value="EFA79355.1"/>
    <property type="molecule type" value="Genomic_DNA"/>
</dbReference>
<dbReference type="GO" id="GO:0005829">
    <property type="term" value="C:cytosol"/>
    <property type="evidence" value="ECO:0007669"/>
    <property type="project" value="TreeGrafter"/>
</dbReference>
<dbReference type="GO" id="GO:0051603">
    <property type="term" value="P:proteolysis involved in protein catabolic process"/>
    <property type="evidence" value="ECO:0007669"/>
    <property type="project" value="TreeGrafter"/>
</dbReference>
<dbReference type="InterPro" id="IPR032632">
    <property type="entry name" value="Peptidase_M16_M"/>
</dbReference>
<dbReference type="Pfam" id="PF16187">
    <property type="entry name" value="Peptidase_M16_M"/>
    <property type="match status" value="1"/>
</dbReference>
<feature type="domain" description="Peptidase M16 C-terminal" evidence="8">
    <location>
        <begin position="147"/>
        <end position="197"/>
    </location>
</feature>
<feature type="domain" description="Peptidase M16 middle/third" evidence="9">
    <location>
        <begin position="299"/>
        <end position="460"/>
    </location>
</feature>
<evidence type="ECO:0000256" key="2">
    <source>
        <dbReference type="ARBA" id="ARBA00022670"/>
    </source>
</evidence>
<evidence type="ECO:0000256" key="6">
    <source>
        <dbReference type="ARBA" id="ARBA00023049"/>
    </source>
</evidence>
<dbReference type="Proteomes" id="UP000001396">
    <property type="component" value="Unassembled WGS sequence"/>
</dbReference>
<dbReference type="RefSeq" id="XP_020431476.1">
    <property type="nucleotide sequence ID" value="XM_020578607.1"/>
</dbReference>
<evidence type="ECO:0000313" key="12">
    <source>
        <dbReference type="Proteomes" id="UP000001396"/>
    </source>
</evidence>
<keyword evidence="5" id="KW-0862">Zinc</keyword>
<evidence type="ECO:0000256" key="4">
    <source>
        <dbReference type="ARBA" id="ARBA00022801"/>
    </source>
</evidence>
<dbReference type="PANTHER" id="PTHR43690">
    <property type="entry name" value="NARDILYSIN"/>
    <property type="match status" value="1"/>
</dbReference>
<evidence type="ECO:0000259" key="9">
    <source>
        <dbReference type="Pfam" id="PF16187"/>
    </source>
</evidence>
<protein>
    <submittedName>
        <fullName evidence="11">Uncharacterized protein</fullName>
    </submittedName>
</protein>
<evidence type="ECO:0000259" key="8">
    <source>
        <dbReference type="Pfam" id="PF05193"/>
    </source>
</evidence>
<dbReference type="AlphaFoldDB" id="D3BGX1"/>
<comment type="caution">
    <text evidence="11">The sequence shown here is derived from an EMBL/GenBank/DDBJ whole genome shotgun (WGS) entry which is preliminary data.</text>
</comment>
<evidence type="ECO:0000259" key="10">
    <source>
        <dbReference type="Pfam" id="PF22456"/>
    </source>
</evidence>
<name>D3BGX1_HETP5</name>
<dbReference type="OMA" id="WIFDEMK"/>
<dbReference type="Gene3D" id="3.30.830.10">
    <property type="entry name" value="Metalloenzyme, LuxS/M16 peptidase-like"/>
    <property type="match status" value="4"/>
</dbReference>
<dbReference type="Pfam" id="PF05193">
    <property type="entry name" value="Peptidase_M16_C"/>
    <property type="match status" value="1"/>
</dbReference>
<dbReference type="Pfam" id="PF00675">
    <property type="entry name" value="Peptidase_M16"/>
    <property type="match status" value="1"/>
</dbReference>
<feature type="domain" description="Peptidase M16 N-terminal" evidence="7">
    <location>
        <begin position="45"/>
        <end position="114"/>
    </location>
</feature>
<dbReference type="SUPFAM" id="SSF63411">
    <property type="entry name" value="LuxS/MPP-like metallohydrolase"/>
    <property type="match status" value="4"/>
</dbReference>
<dbReference type="InterPro" id="IPR007863">
    <property type="entry name" value="Peptidase_M16_C"/>
</dbReference>
<dbReference type="GO" id="GO:0046872">
    <property type="term" value="F:metal ion binding"/>
    <property type="evidence" value="ECO:0007669"/>
    <property type="project" value="UniProtKB-KW"/>
</dbReference>
<reference evidence="11 12" key="1">
    <citation type="journal article" date="2011" name="Genome Res.">
        <title>Phylogeny-wide analysis of social amoeba genomes highlights ancient origins for complex intercellular communication.</title>
        <authorList>
            <person name="Heidel A.J."/>
            <person name="Lawal H.M."/>
            <person name="Felder M."/>
            <person name="Schilde C."/>
            <person name="Helps N.R."/>
            <person name="Tunggal B."/>
            <person name="Rivero F."/>
            <person name="John U."/>
            <person name="Schleicher M."/>
            <person name="Eichinger L."/>
            <person name="Platzer M."/>
            <person name="Noegel A.A."/>
            <person name="Schaap P."/>
            <person name="Gloeckner G."/>
        </authorList>
    </citation>
    <scope>NUCLEOTIDE SEQUENCE [LARGE SCALE GENOMIC DNA]</scope>
    <source>
        <strain evidence="12">ATCC 26659 / Pp 5 / PN500</strain>
    </source>
</reference>
<sequence>MNNKVEIDKSPSDYREYRYVKLENGISVLLIHDEQEQQSAASLSVGNGGSYNGDTGYFCTSYYFKINQQHLEQALDRFSSFFISPLFTKDAPHREVNAVNSEYQANVQNDNVHSFYATLMSFDDHPLTMFNCGSLETLNKADLHSKMVEFYHKYYSANLMNLVIIGPQSLDELEKLATSYFSSIKNNNVNVEFFFIDIALTEKGLENYDAIIGHIYNYIELMKKVDVSYLYDEKQQLQHSSWAAIGKSDLMTYAETISKHFCINSIERGDILSFEYIFESFNTKQYQEILNCFNPENAIPENFDIKSEQTNVVQPLDKLFDEQGITVLFSPDTQFNTPLANFYFKFNSSIATARQLTMVYLLKKCAKILLNEDVRYFALMSGTKFKWEITLTGVSYRIRGFNDKIAPIILDIFSKLSTFDLSEIQFQLAVAKALEKKRNTAFCSPIDHGLNQIRPFLCNTIFGTAEDIHVLESVDYQEFLYFVRHYFKTMNIQSVITGNLSREEVLNFSNQLPKVMNERRPSPKCDILYPRSVELTQGKRYHLRQTFVDENQVNSVCIAYFQVGKGSVELYSMGMLYDQLIYSSFFSELRTKQQLGYIVETASDKELATVHLRVQVQSDTKDPEYLFDRIDEYIQQGLKEELNALDESEIQKYVTSLQEILLQKKPNNRRQALEYTQITQTYEGDQKIRQKQVDYLSTVKKCDVLDFFEQYVLNKEKRKMVVVQIYGRGHKINPINDPNAIELTDPVEFKSSIGLYPPFCLTK</sequence>
<dbReference type="GO" id="GO:0005739">
    <property type="term" value="C:mitochondrion"/>
    <property type="evidence" value="ECO:0007669"/>
    <property type="project" value="TreeGrafter"/>
</dbReference>
<dbReference type="PANTHER" id="PTHR43690:SF18">
    <property type="entry name" value="INSULIN-DEGRADING ENZYME-RELATED"/>
    <property type="match status" value="1"/>
</dbReference>
<evidence type="ECO:0000256" key="5">
    <source>
        <dbReference type="ARBA" id="ARBA00022833"/>
    </source>
</evidence>
<gene>
    <name evidence="11" type="ORF">PPL_07773</name>
</gene>
<evidence type="ECO:0000259" key="7">
    <source>
        <dbReference type="Pfam" id="PF00675"/>
    </source>
</evidence>
<dbReference type="GO" id="GO:0043171">
    <property type="term" value="P:peptide catabolic process"/>
    <property type="evidence" value="ECO:0007669"/>
    <property type="project" value="TreeGrafter"/>
</dbReference>
<keyword evidence="4" id="KW-0378">Hydrolase</keyword>